<dbReference type="Proteomes" id="UP000324252">
    <property type="component" value="Unassembled WGS sequence"/>
</dbReference>
<dbReference type="AlphaFoldDB" id="A0A1H0ITD6"/>
<evidence type="ECO:0000313" key="3">
    <source>
        <dbReference type="Proteomes" id="UP000324252"/>
    </source>
</evidence>
<accession>A0A1H0ITD6</accession>
<keyword evidence="1" id="KW-0812">Transmembrane</keyword>
<feature type="transmembrane region" description="Helical" evidence="1">
    <location>
        <begin position="6"/>
        <end position="39"/>
    </location>
</feature>
<reference evidence="2 3" key="1">
    <citation type="submission" date="2016-11" db="EMBL/GenBank/DDBJ databases">
        <authorList>
            <person name="Varghese N."/>
            <person name="Submissions S."/>
        </authorList>
    </citation>
    <scope>NUCLEOTIDE SEQUENCE [LARGE SCALE GENOMIC DNA]</scope>
    <source>
        <strain evidence="2 3">DSM 29620</strain>
    </source>
</reference>
<keyword evidence="1" id="KW-1133">Transmembrane helix</keyword>
<keyword evidence="1" id="KW-0472">Membrane</keyword>
<organism evidence="2 3">
    <name type="scientific">Lutimaribacter pacificus</name>
    <dbReference type="NCBI Taxonomy" id="391948"/>
    <lineage>
        <taxon>Bacteria</taxon>
        <taxon>Pseudomonadati</taxon>
        <taxon>Pseudomonadota</taxon>
        <taxon>Alphaproteobacteria</taxon>
        <taxon>Rhodobacterales</taxon>
        <taxon>Roseobacteraceae</taxon>
        <taxon>Lutimaribacter</taxon>
    </lineage>
</organism>
<protein>
    <submittedName>
        <fullName evidence="2">Tripartite ATP-independent transporter, DctM component</fullName>
    </submittedName>
</protein>
<name>A0A1H0ITD6_9RHOB</name>
<sequence>MLAMELGYVIFIIAVMLFYLILGCVLDLFGTFILTVPILFSDRSVLEHRPGLVRLLRHQNRGA</sequence>
<proteinExistence type="predicted"/>
<keyword evidence="3" id="KW-1185">Reference proteome</keyword>
<evidence type="ECO:0000313" key="2">
    <source>
        <dbReference type="EMBL" id="SHK17768.1"/>
    </source>
</evidence>
<evidence type="ECO:0000256" key="1">
    <source>
        <dbReference type="SAM" id="Phobius"/>
    </source>
</evidence>
<dbReference type="EMBL" id="FQZZ01000003">
    <property type="protein sequence ID" value="SHK17768.1"/>
    <property type="molecule type" value="Genomic_DNA"/>
</dbReference>
<gene>
    <name evidence="2" type="ORF">SAMN05444142_103536</name>
</gene>